<dbReference type="InterPro" id="IPR012902">
    <property type="entry name" value="N_methyl_site"/>
</dbReference>
<dbReference type="Gene3D" id="3.30.700.10">
    <property type="entry name" value="Glycoprotein, Type 4 Pilin"/>
    <property type="match status" value="1"/>
</dbReference>
<name>A0A402CNZ9_9BACT</name>
<dbReference type="NCBIfam" id="TIGR04294">
    <property type="entry name" value="pre_pil_HX9DG"/>
    <property type="match status" value="1"/>
</dbReference>
<dbReference type="OrthoDB" id="282371at2"/>
<protein>
    <submittedName>
        <fullName evidence="1">Uncharacterized protein</fullName>
    </submittedName>
</protein>
<dbReference type="InterPro" id="IPR045584">
    <property type="entry name" value="Pilin-like"/>
</dbReference>
<dbReference type="RefSeq" id="WP_119319199.1">
    <property type="nucleotide sequence ID" value="NZ_AP025739.1"/>
</dbReference>
<dbReference type="NCBIfam" id="TIGR02532">
    <property type="entry name" value="IV_pilin_GFxxxE"/>
    <property type="match status" value="1"/>
</dbReference>
<dbReference type="Proteomes" id="UP000287394">
    <property type="component" value="Chromosome"/>
</dbReference>
<reference evidence="1 2" key="1">
    <citation type="journal article" date="2019" name="Int. J. Syst. Evol. Microbiol.">
        <title>Capsulimonas corticalis gen. nov., sp. nov., an aerobic capsulated bacterium, of a novel bacterial order, Capsulimonadales ord. nov., of the class Armatimonadia of the phylum Armatimonadetes.</title>
        <authorList>
            <person name="Li J."/>
            <person name="Kudo C."/>
            <person name="Tonouchi A."/>
        </authorList>
    </citation>
    <scope>NUCLEOTIDE SEQUENCE [LARGE SCALE GENOMIC DNA]</scope>
    <source>
        <strain evidence="1 2">AX-7</strain>
    </source>
</reference>
<evidence type="ECO:0000313" key="1">
    <source>
        <dbReference type="EMBL" id="BDI33132.1"/>
    </source>
</evidence>
<organism evidence="1 2">
    <name type="scientific">Capsulimonas corticalis</name>
    <dbReference type="NCBI Taxonomy" id="2219043"/>
    <lineage>
        <taxon>Bacteria</taxon>
        <taxon>Bacillati</taxon>
        <taxon>Armatimonadota</taxon>
        <taxon>Armatimonadia</taxon>
        <taxon>Capsulimonadales</taxon>
        <taxon>Capsulimonadaceae</taxon>
        <taxon>Capsulimonas</taxon>
    </lineage>
</organism>
<dbReference type="AlphaFoldDB" id="A0A402CNZ9"/>
<accession>A0A402CNZ9</accession>
<proteinExistence type="predicted"/>
<dbReference type="Pfam" id="PF07963">
    <property type="entry name" value="N_methyl"/>
    <property type="match status" value="1"/>
</dbReference>
<dbReference type="KEGG" id="ccot:CCAX7_51830"/>
<dbReference type="InterPro" id="IPR027558">
    <property type="entry name" value="Pre_pil_HX9DG_C"/>
</dbReference>
<dbReference type="EMBL" id="AP025739">
    <property type="protein sequence ID" value="BDI33132.1"/>
    <property type="molecule type" value="Genomic_DNA"/>
</dbReference>
<dbReference type="PANTHER" id="PTHR30093">
    <property type="entry name" value="GENERAL SECRETION PATHWAY PROTEIN G"/>
    <property type="match status" value="1"/>
</dbReference>
<sequence length="290" mass="31648">MIINRTLKHAFTLIELLVVIAIIAILAAILFPVFAQAREKARQTQSISNCNQLTKGVLMYVQDYDETLPFAGLTAVVPSPTTGRDEWQEAIWPYIKSEGAYRDPNDSATTAPDITDTYELGRRITLYSASSYIMNDQITVGTANADGSSSRQSANLAAISAPSDFILLISGARTDAGGIDPSFWNGEPDHTGKSVSVWRLEHVLRHGGVHHVFNPCDQDGLQGLPFHKNGAVMSFLDGHVKFVTVSHGNASEQMEQKYPFCHTLAVPQDDPTCYTKWNGNDRTAGFCAGA</sequence>
<dbReference type="SUPFAM" id="SSF54523">
    <property type="entry name" value="Pili subunits"/>
    <property type="match status" value="1"/>
</dbReference>
<evidence type="ECO:0000313" key="2">
    <source>
        <dbReference type="Proteomes" id="UP000287394"/>
    </source>
</evidence>
<keyword evidence="2" id="KW-1185">Reference proteome</keyword>
<gene>
    <name evidence="1" type="ORF">CCAX7_51830</name>
</gene>